<gene>
    <name evidence="1" type="ORF">S06H3_12518</name>
</gene>
<proteinExistence type="predicted"/>
<dbReference type="EMBL" id="BARV01006122">
    <property type="protein sequence ID" value="GAI08341.1"/>
    <property type="molecule type" value="Genomic_DNA"/>
</dbReference>
<reference evidence="1" key="1">
    <citation type="journal article" date="2014" name="Front. Microbiol.">
        <title>High frequency of phylogenetically diverse reductive dehalogenase-homologous genes in deep subseafloor sedimentary metagenomes.</title>
        <authorList>
            <person name="Kawai M."/>
            <person name="Futagami T."/>
            <person name="Toyoda A."/>
            <person name="Takaki Y."/>
            <person name="Nishi S."/>
            <person name="Hori S."/>
            <person name="Arai W."/>
            <person name="Tsubouchi T."/>
            <person name="Morono Y."/>
            <person name="Uchiyama I."/>
            <person name="Ito T."/>
            <person name="Fujiyama A."/>
            <person name="Inagaki F."/>
            <person name="Takami H."/>
        </authorList>
    </citation>
    <scope>NUCLEOTIDE SEQUENCE</scope>
    <source>
        <strain evidence="1">Expedition CK06-06</strain>
    </source>
</reference>
<accession>X1LRA2</accession>
<dbReference type="InterPro" id="IPR027396">
    <property type="entry name" value="DsrEFH-like"/>
</dbReference>
<dbReference type="Gene3D" id="3.40.1260.10">
    <property type="entry name" value="DsrEFH-like"/>
    <property type="match status" value="1"/>
</dbReference>
<protein>
    <submittedName>
        <fullName evidence="1">Uncharacterized protein</fullName>
    </submittedName>
</protein>
<evidence type="ECO:0000313" key="1">
    <source>
        <dbReference type="EMBL" id="GAI08341.1"/>
    </source>
</evidence>
<organism evidence="1">
    <name type="scientific">marine sediment metagenome</name>
    <dbReference type="NCBI Taxonomy" id="412755"/>
    <lineage>
        <taxon>unclassified sequences</taxon>
        <taxon>metagenomes</taxon>
        <taxon>ecological metagenomes</taxon>
    </lineage>
</organism>
<dbReference type="AlphaFoldDB" id="X1LRA2"/>
<feature type="non-terminal residue" evidence="1">
    <location>
        <position position="112"/>
    </location>
</feature>
<sequence length="112" mass="12242">MANKAFVVISSRDKEVAAGVGIRWAFNAATRPWMDEVKIIVFGPAEEVAAHDTEIQAKLKDAMKAGIEVLFCKACSDEQGVTGILEEAGFKVIYVGIVMSQLLKDGWYSLTF</sequence>
<comment type="caution">
    <text evidence="1">The sequence shown here is derived from an EMBL/GenBank/DDBJ whole genome shotgun (WGS) entry which is preliminary data.</text>
</comment>
<dbReference type="SUPFAM" id="SSF75169">
    <property type="entry name" value="DsrEFH-like"/>
    <property type="match status" value="1"/>
</dbReference>
<name>X1LRA2_9ZZZZ</name>